<dbReference type="GO" id="GO:0016757">
    <property type="term" value="F:glycosyltransferase activity"/>
    <property type="evidence" value="ECO:0007669"/>
    <property type="project" value="UniProtKB-KW"/>
</dbReference>
<dbReference type="KEGG" id="cmet:K6K41_07025"/>
<dbReference type="EC" id="2.4.-.-" evidence="2"/>
<keyword evidence="3" id="KW-1185">Reference proteome</keyword>
<dbReference type="Proteomes" id="UP000825701">
    <property type="component" value="Chromosome"/>
</dbReference>
<sequence>MAVVDIAIPCYRYGRFLRECVGSILAQSMNDVRVLIIDDASPDDSADVARELAASDPRVEALVHRENRGHIATYNEGIAWATAPYFLSLSADDYLAPGALERAAALMDARPEVVLTYGACETARPDEPAPALRDDRVDPSWRVRPGRDFVKEHCEQIRNLVPTPTAIVRTKTQKAIGGYLPSLPHAGDMEMWLRFAAHGDVADTPVPQAVYRLHGANMSADYYRNVLIDYAQRADAFDTFFGSDGRLLEDAEALRALARRRLAAAAFWTGVAQWCRGRRQTGADVLGFGLRLNPAMRTAPPFGHLMRLERVDRRLKSVFSDMIGRRAGLP</sequence>
<dbReference type="InterPro" id="IPR050834">
    <property type="entry name" value="Glycosyltransf_2"/>
</dbReference>
<dbReference type="RefSeq" id="WP_261404507.1">
    <property type="nucleotide sequence ID" value="NZ_CP081869.1"/>
</dbReference>
<protein>
    <submittedName>
        <fullName evidence="2">Glycosyltransferase</fullName>
        <ecNumber evidence="2">2.4.-.-</ecNumber>
    </submittedName>
</protein>
<evidence type="ECO:0000313" key="2">
    <source>
        <dbReference type="EMBL" id="QZO01266.1"/>
    </source>
</evidence>
<evidence type="ECO:0000313" key="3">
    <source>
        <dbReference type="Proteomes" id="UP000825701"/>
    </source>
</evidence>
<dbReference type="PANTHER" id="PTHR43685:SF2">
    <property type="entry name" value="GLYCOSYLTRANSFERASE 2-LIKE DOMAIN-CONTAINING PROTEIN"/>
    <property type="match status" value="1"/>
</dbReference>
<dbReference type="InterPro" id="IPR029044">
    <property type="entry name" value="Nucleotide-diphossugar_trans"/>
</dbReference>
<dbReference type="AlphaFoldDB" id="A0A9E6RGY3"/>
<dbReference type="PANTHER" id="PTHR43685">
    <property type="entry name" value="GLYCOSYLTRANSFERASE"/>
    <property type="match status" value="1"/>
</dbReference>
<keyword evidence="2" id="KW-0328">Glycosyltransferase</keyword>
<organism evidence="2 3">
    <name type="scientific">Chenggangzhangella methanolivorans</name>
    <dbReference type="NCBI Taxonomy" id="1437009"/>
    <lineage>
        <taxon>Bacteria</taxon>
        <taxon>Pseudomonadati</taxon>
        <taxon>Pseudomonadota</taxon>
        <taxon>Alphaproteobacteria</taxon>
        <taxon>Hyphomicrobiales</taxon>
        <taxon>Methylopilaceae</taxon>
        <taxon>Chenggangzhangella</taxon>
    </lineage>
</organism>
<dbReference type="SUPFAM" id="SSF53448">
    <property type="entry name" value="Nucleotide-diphospho-sugar transferases"/>
    <property type="match status" value="1"/>
</dbReference>
<dbReference type="Pfam" id="PF00535">
    <property type="entry name" value="Glycos_transf_2"/>
    <property type="match status" value="1"/>
</dbReference>
<keyword evidence="2" id="KW-0808">Transferase</keyword>
<feature type="domain" description="Glycosyltransferase 2-like" evidence="1">
    <location>
        <begin position="6"/>
        <end position="115"/>
    </location>
</feature>
<accession>A0A9E6RGY3</accession>
<proteinExistence type="predicted"/>
<name>A0A9E6RGY3_9HYPH</name>
<evidence type="ECO:0000259" key="1">
    <source>
        <dbReference type="Pfam" id="PF00535"/>
    </source>
</evidence>
<dbReference type="Gene3D" id="3.90.550.10">
    <property type="entry name" value="Spore Coat Polysaccharide Biosynthesis Protein SpsA, Chain A"/>
    <property type="match status" value="1"/>
</dbReference>
<gene>
    <name evidence="2" type="ORF">K6K41_07025</name>
</gene>
<dbReference type="InterPro" id="IPR001173">
    <property type="entry name" value="Glyco_trans_2-like"/>
</dbReference>
<dbReference type="EMBL" id="CP081869">
    <property type="protein sequence ID" value="QZO01266.1"/>
    <property type="molecule type" value="Genomic_DNA"/>
</dbReference>
<reference evidence="2" key="1">
    <citation type="submission" date="2021-08" db="EMBL/GenBank/DDBJ databases">
        <authorList>
            <person name="Zhang H."/>
            <person name="Xu M."/>
            <person name="Yu Z."/>
            <person name="Yang L."/>
            <person name="Cai Y."/>
        </authorList>
    </citation>
    <scope>NUCLEOTIDE SEQUENCE</scope>
    <source>
        <strain evidence="2">CHL1</strain>
    </source>
</reference>